<evidence type="ECO:0000313" key="3">
    <source>
        <dbReference type="EMBL" id="CAB4935764.1"/>
    </source>
</evidence>
<name>A0A6J6I560_9ZZZZ</name>
<protein>
    <submittedName>
        <fullName evidence="2">Unannotated protein</fullName>
    </submittedName>
</protein>
<evidence type="ECO:0000313" key="2">
    <source>
        <dbReference type="EMBL" id="CAB4615868.1"/>
    </source>
</evidence>
<accession>A0A6J6I560</accession>
<evidence type="ECO:0000256" key="1">
    <source>
        <dbReference type="SAM" id="Phobius"/>
    </source>
</evidence>
<dbReference type="EMBL" id="CAEZUO010000098">
    <property type="protein sequence ID" value="CAB4615868.1"/>
    <property type="molecule type" value="Genomic_DNA"/>
</dbReference>
<reference evidence="2" key="1">
    <citation type="submission" date="2020-05" db="EMBL/GenBank/DDBJ databases">
        <authorList>
            <person name="Chiriac C."/>
            <person name="Salcher M."/>
            <person name="Ghai R."/>
            <person name="Kavagutti S V."/>
        </authorList>
    </citation>
    <scope>NUCLEOTIDE SEQUENCE</scope>
</reference>
<sequence length="88" mass="9253">MNDLNTLSKILMVALVITFACALGGAFIPGTVGQWSGTACIIILIAAPVLRVTWLVVDWTRARDVKFALLGCALLVVLATSGAIALLR</sequence>
<feature type="transmembrane region" description="Helical" evidence="1">
    <location>
        <begin position="67"/>
        <end position="87"/>
    </location>
</feature>
<keyword evidence="1" id="KW-1133">Transmembrane helix</keyword>
<feature type="transmembrane region" description="Helical" evidence="1">
    <location>
        <begin position="34"/>
        <end position="55"/>
    </location>
</feature>
<keyword evidence="1" id="KW-0812">Transmembrane</keyword>
<organism evidence="2">
    <name type="scientific">freshwater metagenome</name>
    <dbReference type="NCBI Taxonomy" id="449393"/>
    <lineage>
        <taxon>unclassified sequences</taxon>
        <taxon>metagenomes</taxon>
        <taxon>ecological metagenomes</taxon>
    </lineage>
</organism>
<dbReference type="AlphaFoldDB" id="A0A6J6I560"/>
<dbReference type="EMBL" id="CAFBNA010000066">
    <property type="protein sequence ID" value="CAB4935764.1"/>
    <property type="molecule type" value="Genomic_DNA"/>
</dbReference>
<feature type="transmembrane region" description="Helical" evidence="1">
    <location>
        <begin position="7"/>
        <end position="28"/>
    </location>
</feature>
<proteinExistence type="predicted"/>
<gene>
    <name evidence="2" type="ORF">UFOPK1827_01602</name>
    <name evidence="3" type="ORF">UFOPK3708_01124</name>
</gene>
<keyword evidence="1" id="KW-0472">Membrane</keyword>